<dbReference type="SMART" id="SM01152">
    <property type="entry name" value="DUF167"/>
    <property type="match status" value="1"/>
</dbReference>
<dbReference type="InterPro" id="IPR036591">
    <property type="entry name" value="YggU-like_sf"/>
</dbReference>
<dbReference type="Proteomes" id="UP000298179">
    <property type="component" value="Unassembled WGS sequence"/>
</dbReference>
<dbReference type="Gene3D" id="3.30.1200.10">
    <property type="entry name" value="YggU-like"/>
    <property type="match status" value="1"/>
</dbReference>
<name>A0A4Y8RIX8_9HYPH</name>
<protein>
    <recommendedName>
        <fullName evidence="2">UPF0235 protein E3C22_14105</fullName>
    </recommendedName>
</protein>
<proteinExistence type="inferred from homology"/>
<keyword evidence="4" id="KW-1185">Reference proteome</keyword>
<dbReference type="GO" id="GO:0005737">
    <property type="term" value="C:cytoplasm"/>
    <property type="evidence" value="ECO:0007669"/>
    <property type="project" value="TreeGrafter"/>
</dbReference>
<sequence length="115" mass="12406">MPDEPAGQRFFRSEGEATLLFVRVTPRASRDAIAGVVTDAAGDERLAVRLAAVPEDGKANKALIALIARHFRIPKTAITVAAGMTQRQKTLRLAIPCDSLAETLQEIGIRNDQPT</sequence>
<dbReference type="HAMAP" id="MF_00634">
    <property type="entry name" value="UPF0235"/>
    <property type="match status" value="1"/>
</dbReference>
<accession>A0A4Y8RIX8</accession>
<evidence type="ECO:0000313" key="3">
    <source>
        <dbReference type="EMBL" id="TFF21807.1"/>
    </source>
</evidence>
<dbReference type="RefSeq" id="WP_134762690.1">
    <property type="nucleotide sequence ID" value="NZ_SOZD01000004.1"/>
</dbReference>
<dbReference type="PANTHER" id="PTHR13420:SF7">
    <property type="entry name" value="UPF0235 PROTEIN C15ORF40"/>
    <property type="match status" value="1"/>
</dbReference>
<evidence type="ECO:0000313" key="4">
    <source>
        <dbReference type="Proteomes" id="UP000298179"/>
    </source>
</evidence>
<comment type="caution">
    <text evidence="3">The sequence shown here is derived from an EMBL/GenBank/DDBJ whole genome shotgun (WGS) entry which is preliminary data.</text>
</comment>
<organism evidence="3 4">
    <name type="scientific">Jiella endophytica</name>
    <dbReference type="NCBI Taxonomy" id="2558362"/>
    <lineage>
        <taxon>Bacteria</taxon>
        <taxon>Pseudomonadati</taxon>
        <taxon>Pseudomonadota</taxon>
        <taxon>Alphaproteobacteria</taxon>
        <taxon>Hyphomicrobiales</taxon>
        <taxon>Aurantimonadaceae</taxon>
        <taxon>Jiella</taxon>
    </lineage>
</organism>
<dbReference type="SUPFAM" id="SSF69786">
    <property type="entry name" value="YggU-like"/>
    <property type="match status" value="1"/>
</dbReference>
<dbReference type="PANTHER" id="PTHR13420">
    <property type="entry name" value="UPF0235 PROTEIN C15ORF40"/>
    <property type="match status" value="1"/>
</dbReference>
<dbReference type="InterPro" id="IPR003746">
    <property type="entry name" value="DUF167"/>
</dbReference>
<dbReference type="EMBL" id="SOZD01000004">
    <property type="protein sequence ID" value="TFF21807.1"/>
    <property type="molecule type" value="Genomic_DNA"/>
</dbReference>
<evidence type="ECO:0000256" key="1">
    <source>
        <dbReference type="ARBA" id="ARBA00010364"/>
    </source>
</evidence>
<reference evidence="3 4" key="1">
    <citation type="submission" date="2019-03" db="EMBL/GenBank/DDBJ databases">
        <title>Jiella endophytica sp. nov., a novel endophytic bacterium isolated from root of Ficus microcarpa Linn. f.</title>
        <authorList>
            <person name="Tuo L."/>
        </authorList>
    </citation>
    <scope>NUCLEOTIDE SEQUENCE [LARGE SCALE GENOMIC DNA]</scope>
    <source>
        <strain evidence="3 4">CBS5Q-3</strain>
    </source>
</reference>
<dbReference type="NCBIfam" id="TIGR00251">
    <property type="entry name" value="DUF167 family protein"/>
    <property type="match status" value="1"/>
</dbReference>
<dbReference type="AlphaFoldDB" id="A0A4Y8RIX8"/>
<evidence type="ECO:0000256" key="2">
    <source>
        <dbReference type="HAMAP-Rule" id="MF_00634"/>
    </source>
</evidence>
<comment type="similarity">
    <text evidence="1 2">Belongs to the UPF0235 family.</text>
</comment>
<dbReference type="Pfam" id="PF02594">
    <property type="entry name" value="DUF167"/>
    <property type="match status" value="1"/>
</dbReference>
<dbReference type="OrthoDB" id="9801972at2"/>
<gene>
    <name evidence="3" type="ORF">E3C22_14105</name>
</gene>